<organism evidence="1 2">
    <name type="scientific">Durusdinium trenchii</name>
    <dbReference type="NCBI Taxonomy" id="1381693"/>
    <lineage>
        <taxon>Eukaryota</taxon>
        <taxon>Sar</taxon>
        <taxon>Alveolata</taxon>
        <taxon>Dinophyceae</taxon>
        <taxon>Suessiales</taxon>
        <taxon>Symbiodiniaceae</taxon>
        <taxon>Durusdinium</taxon>
    </lineage>
</organism>
<protein>
    <submittedName>
        <fullName evidence="1">Uncharacterized protein</fullName>
    </submittedName>
</protein>
<accession>A0ABP0RWU0</accession>
<sequence>MRRKIKAAQRAGFSPDAANSQSFRRHFAAQCSLQTVVNILEPLGYQLLHLEHLYAVFAHENVVPLLRQQELAGPAISTFDIWRQGWHCSPFSRYLLGLEALLGFDFTWLSPDGKGKDEKGLGCIRSFREFLTREGLLISANYTGKDSCEDFSESSASSAAWALQRRLNAVQAITGTSRGLASAQVLAQKQTNGSPNASSMWCWYQLSSHCACLPPFRGSRCDMIDRSKDDEARKFQAGLVMVMKENGPDAIQDMTARLKNLSYFNSQPGRGYPVIIFHLAMPEDALEKLAIASDNRIWFVELQVAKGRPPSSAMQWFRFSEMLSHPALKGLEILWDVSESLRDEDPIPALYKARLAPAACWRQPMQAPLSYRRGRLEEITELFLLHHGKEWRDFDAAGGVNLLTGVTSSKCPVWRRRSLATSEVFKQFVRFLEDHAVGIDTPYDVEAVRMVGAAVTAFLTRGGSTRALLLT</sequence>
<dbReference type="EMBL" id="CAXAMN010026694">
    <property type="protein sequence ID" value="CAK9105002.1"/>
    <property type="molecule type" value="Genomic_DNA"/>
</dbReference>
<evidence type="ECO:0000313" key="2">
    <source>
        <dbReference type="Proteomes" id="UP001642484"/>
    </source>
</evidence>
<proteinExistence type="predicted"/>
<keyword evidence="2" id="KW-1185">Reference proteome</keyword>
<gene>
    <name evidence="1" type="ORF">CCMP2556_LOCUS49174</name>
</gene>
<comment type="caution">
    <text evidence="1">The sequence shown here is derived from an EMBL/GenBank/DDBJ whole genome shotgun (WGS) entry which is preliminary data.</text>
</comment>
<dbReference type="Proteomes" id="UP001642484">
    <property type="component" value="Unassembled WGS sequence"/>
</dbReference>
<reference evidence="1 2" key="1">
    <citation type="submission" date="2024-02" db="EMBL/GenBank/DDBJ databases">
        <authorList>
            <person name="Chen Y."/>
            <person name="Shah S."/>
            <person name="Dougan E. K."/>
            <person name="Thang M."/>
            <person name="Chan C."/>
        </authorList>
    </citation>
    <scope>NUCLEOTIDE SEQUENCE [LARGE SCALE GENOMIC DNA]</scope>
</reference>
<evidence type="ECO:0000313" key="1">
    <source>
        <dbReference type="EMBL" id="CAK9105002.1"/>
    </source>
</evidence>
<name>A0ABP0RWU0_9DINO</name>